<dbReference type="InParanoid" id="A0A0C3DDP1"/>
<evidence type="ECO:0000259" key="1">
    <source>
        <dbReference type="Pfam" id="PF01926"/>
    </source>
</evidence>
<evidence type="ECO:0000313" key="3">
    <source>
        <dbReference type="Proteomes" id="UP000053989"/>
    </source>
</evidence>
<dbReference type="EMBL" id="KN822160">
    <property type="protein sequence ID" value="KIM54186.1"/>
    <property type="molecule type" value="Genomic_DNA"/>
</dbReference>
<accession>A0A0C3DDP1</accession>
<dbReference type="InterPro" id="IPR006073">
    <property type="entry name" value="GTP-bd"/>
</dbReference>
<keyword evidence="3" id="KW-1185">Reference proteome</keyword>
<dbReference type="Proteomes" id="UP000053989">
    <property type="component" value="Unassembled WGS sequence"/>
</dbReference>
<organism evidence="2 3">
    <name type="scientific">Scleroderma citrinum Foug A</name>
    <dbReference type="NCBI Taxonomy" id="1036808"/>
    <lineage>
        <taxon>Eukaryota</taxon>
        <taxon>Fungi</taxon>
        <taxon>Dikarya</taxon>
        <taxon>Basidiomycota</taxon>
        <taxon>Agaricomycotina</taxon>
        <taxon>Agaricomycetes</taxon>
        <taxon>Agaricomycetidae</taxon>
        <taxon>Boletales</taxon>
        <taxon>Sclerodermatineae</taxon>
        <taxon>Sclerodermataceae</taxon>
        <taxon>Scleroderma</taxon>
    </lineage>
</organism>
<name>A0A0C3DDP1_9AGAM</name>
<proteinExistence type="predicted"/>
<dbReference type="AlphaFoldDB" id="A0A0C3DDP1"/>
<feature type="domain" description="G" evidence="1">
    <location>
        <begin position="2"/>
        <end position="106"/>
    </location>
</feature>
<dbReference type="OrthoDB" id="8954335at2759"/>
<feature type="non-terminal residue" evidence="2">
    <location>
        <position position="1"/>
    </location>
</feature>
<feature type="non-terminal residue" evidence="2">
    <location>
        <position position="143"/>
    </location>
</feature>
<sequence>NIILFGQTGVGKSSIVNLIAGAPVAEVSADAIACTMSSTEYQFTVGPHQFRIWDTVGLAEPILGVNGYLSAIVKSLWLIRKVASAGGVNLLLFCMPGSRVSKTAQSNYRLFHEMFCGKQVPVGLVITRLEQEDDMEGWWTRNE</sequence>
<dbReference type="SUPFAM" id="SSF52540">
    <property type="entry name" value="P-loop containing nucleoside triphosphate hydrolases"/>
    <property type="match status" value="1"/>
</dbReference>
<dbReference type="Pfam" id="PF01926">
    <property type="entry name" value="MMR_HSR1"/>
    <property type="match status" value="1"/>
</dbReference>
<reference evidence="2 3" key="1">
    <citation type="submission" date="2014-04" db="EMBL/GenBank/DDBJ databases">
        <authorList>
            <consortium name="DOE Joint Genome Institute"/>
            <person name="Kuo A."/>
            <person name="Kohler A."/>
            <person name="Nagy L.G."/>
            <person name="Floudas D."/>
            <person name="Copeland A."/>
            <person name="Barry K.W."/>
            <person name="Cichocki N."/>
            <person name="Veneault-Fourrey C."/>
            <person name="LaButti K."/>
            <person name="Lindquist E.A."/>
            <person name="Lipzen A."/>
            <person name="Lundell T."/>
            <person name="Morin E."/>
            <person name="Murat C."/>
            <person name="Sun H."/>
            <person name="Tunlid A."/>
            <person name="Henrissat B."/>
            <person name="Grigoriev I.V."/>
            <person name="Hibbett D.S."/>
            <person name="Martin F."/>
            <person name="Nordberg H.P."/>
            <person name="Cantor M.N."/>
            <person name="Hua S.X."/>
        </authorList>
    </citation>
    <scope>NUCLEOTIDE SEQUENCE [LARGE SCALE GENOMIC DNA]</scope>
    <source>
        <strain evidence="2 3">Foug A</strain>
    </source>
</reference>
<protein>
    <recommendedName>
        <fullName evidence="1">G domain-containing protein</fullName>
    </recommendedName>
</protein>
<dbReference type="CDD" id="cd00882">
    <property type="entry name" value="Ras_like_GTPase"/>
    <property type="match status" value="1"/>
</dbReference>
<reference evidence="3" key="2">
    <citation type="submission" date="2015-01" db="EMBL/GenBank/DDBJ databases">
        <title>Evolutionary Origins and Diversification of the Mycorrhizal Mutualists.</title>
        <authorList>
            <consortium name="DOE Joint Genome Institute"/>
            <consortium name="Mycorrhizal Genomics Consortium"/>
            <person name="Kohler A."/>
            <person name="Kuo A."/>
            <person name="Nagy L.G."/>
            <person name="Floudas D."/>
            <person name="Copeland A."/>
            <person name="Barry K.W."/>
            <person name="Cichocki N."/>
            <person name="Veneault-Fourrey C."/>
            <person name="LaButti K."/>
            <person name="Lindquist E.A."/>
            <person name="Lipzen A."/>
            <person name="Lundell T."/>
            <person name="Morin E."/>
            <person name="Murat C."/>
            <person name="Riley R."/>
            <person name="Ohm R."/>
            <person name="Sun H."/>
            <person name="Tunlid A."/>
            <person name="Henrissat B."/>
            <person name="Grigoriev I.V."/>
            <person name="Hibbett D.S."/>
            <person name="Martin F."/>
        </authorList>
    </citation>
    <scope>NUCLEOTIDE SEQUENCE [LARGE SCALE GENOMIC DNA]</scope>
    <source>
        <strain evidence="3">Foug A</strain>
    </source>
</reference>
<dbReference type="InterPro" id="IPR027417">
    <property type="entry name" value="P-loop_NTPase"/>
</dbReference>
<gene>
    <name evidence="2" type="ORF">SCLCIDRAFT_73715</name>
</gene>
<evidence type="ECO:0000313" key="2">
    <source>
        <dbReference type="EMBL" id="KIM54186.1"/>
    </source>
</evidence>
<dbReference type="STRING" id="1036808.A0A0C3DDP1"/>
<dbReference type="HOGENOM" id="CLU_050405_2_0_1"/>
<dbReference type="GO" id="GO:0005525">
    <property type="term" value="F:GTP binding"/>
    <property type="evidence" value="ECO:0007669"/>
    <property type="project" value="InterPro"/>
</dbReference>
<dbReference type="Gene3D" id="3.40.50.300">
    <property type="entry name" value="P-loop containing nucleotide triphosphate hydrolases"/>
    <property type="match status" value="1"/>
</dbReference>